<protein>
    <recommendedName>
        <fullName evidence="6">Glutathione S-transferase</fullName>
    </recommendedName>
</protein>
<dbReference type="SUPFAM" id="SSF52833">
    <property type="entry name" value="Thioredoxin-like"/>
    <property type="match status" value="1"/>
</dbReference>
<dbReference type="InterPro" id="IPR036249">
    <property type="entry name" value="Thioredoxin-like_sf"/>
</dbReference>
<dbReference type="EnsemblMetazoa" id="CLYHEMT013510.4">
    <property type="protein sequence ID" value="CLYHEMP013510.4"/>
    <property type="gene ID" value="CLYHEMG013510"/>
</dbReference>
<dbReference type="Pfam" id="PF00043">
    <property type="entry name" value="GST_C"/>
    <property type="match status" value="1"/>
</dbReference>
<dbReference type="FunFam" id="3.40.30.10:FF:000221">
    <property type="entry name" value="Glutathione S-transferase rho"/>
    <property type="match status" value="1"/>
</dbReference>
<proteinExistence type="inferred from homology"/>
<dbReference type="Proteomes" id="UP000594262">
    <property type="component" value="Unplaced"/>
</dbReference>
<dbReference type="Pfam" id="PF02798">
    <property type="entry name" value="GST_N"/>
    <property type="match status" value="1"/>
</dbReference>
<dbReference type="SFLD" id="SFLDS00019">
    <property type="entry name" value="Glutathione_Transferase_(cytos"/>
    <property type="match status" value="1"/>
</dbReference>
<dbReference type="PROSITE" id="PS50405">
    <property type="entry name" value="GST_CTER"/>
    <property type="match status" value="1"/>
</dbReference>
<evidence type="ECO:0000259" key="2">
    <source>
        <dbReference type="PROSITE" id="PS50404"/>
    </source>
</evidence>
<evidence type="ECO:0000256" key="1">
    <source>
        <dbReference type="RuleBase" id="RU003494"/>
    </source>
</evidence>
<dbReference type="SUPFAM" id="SSF47616">
    <property type="entry name" value="GST C-terminal domain-like"/>
    <property type="match status" value="1"/>
</dbReference>
<dbReference type="OrthoDB" id="2309723at2759"/>
<evidence type="ECO:0000313" key="4">
    <source>
        <dbReference type="EnsemblMetazoa" id="CLYHEMP013510.4"/>
    </source>
</evidence>
<dbReference type="RefSeq" id="XP_066933913.1">
    <property type="nucleotide sequence ID" value="XM_067077812.1"/>
</dbReference>
<organism evidence="4 5">
    <name type="scientific">Clytia hemisphaerica</name>
    <dbReference type="NCBI Taxonomy" id="252671"/>
    <lineage>
        <taxon>Eukaryota</taxon>
        <taxon>Metazoa</taxon>
        <taxon>Cnidaria</taxon>
        <taxon>Hydrozoa</taxon>
        <taxon>Hydroidolina</taxon>
        <taxon>Leptothecata</taxon>
        <taxon>Obeliida</taxon>
        <taxon>Clytiidae</taxon>
        <taxon>Clytia</taxon>
    </lineage>
</organism>
<dbReference type="AlphaFoldDB" id="A0A7M5WVL5"/>
<dbReference type="GO" id="GO:0016034">
    <property type="term" value="F:maleylacetoacetate isomerase activity"/>
    <property type="evidence" value="ECO:0007669"/>
    <property type="project" value="TreeGrafter"/>
</dbReference>
<accession>A0A7M5WVL5</accession>
<feature type="domain" description="GST C-terminal" evidence="3">
    <location>
        <begin position="92"/>
        <end position="215"/>
    </location>
</feature>
<evidence type="ECO:0000259" key="3">
    <source>
        <dbReference type="PROSITE" id="PS50405"/>
    </source>
</evidence>
<feature type="domain" description="GST N-terminal" evidence="2">
    <location>
        <begin position="3"/>
        <end position="85"/>
    </location>
</feature>
<dbReference type="PANTHER" id="PTHR42673:SF4">
    <property type="entry name" value="MALEYLACETOACETATE ISOMERASE"/>
    <property type="match status" value="1"/>
</dbReference>
<dbReference type="InterPro" id="IPR004045">
    <property type="entry name" value="Glutathione_S-Trfase_N"/>
</dbReference>
<dbReference type="GO" id="GO:0004364">
    <property type="term" value="F:glutathione transferase activity"/>
    <property type="evidence" value="ECO:0007669"/>
    <property type="project" value="TreeGrafter"/>
</dbReference>
<dbReference type="PANTHER" id="PTHR42673">
    <property type="entry name" value="MALEYLACETOACETATE ISOMERASE"/>
    <property type="match status" value="1"/>
</dbReference>
<dbReference type="CDD" id="cd00299">
    <property type="entry name" value="GST_C_family"/>
    <property type="match status" value="1"/>
</dbReference>
<dbReference type="InterPro" id="IPR010987">
    <property type="entry name" value="Glutathione-S-Trfase_C-like"/>
</dbReference>
<dbReference type="GO" id="GO:0005739">
    <property type="term" value="C:mitochondrion"/>
    <property type="evidence" value="ECO:0007669"/>
    <property type="project" value="TreeGrafter"/>
</dbReference>
<name>A0A7M5WVL5_9CNID</name>
<reference evidence="4" key="1">
    <citation type="submission" date="2021-01" db="UniProtKB">
        <authorList>
            <consortium name="EnsemblMetazoa"/>
        </authorList>
    </citation>
    <scope>IDENTIFICATION</scope>
</reference>
<dbReference type="SFLD" id="SFLDG00358">
    <property type="entry name" value="Main_(cytGST)"/>
    <property type="match status" value="1"/>
</dbReference>
<dbReference type="InterPro" id="IPR036282">
    <property type="entry name" value="Glutathione-S-Trfase_C_sf"/>
</dbReference>
<dbReference type="GO" id="GO:0006559">
    <property type="term" value="P:L-phenylalanine catabolic process"/>
    <property type="evidence" value="ECO:0007669"/>
    <property type="project" value="TreeGrafter"/>
</dbReference>
<evidence type="ECO:0000313" key="5">
    <source>
        <dbReference type="Proteomes" id="UP000594262"/>
    </source>
</evidence>
<keyword evidence="5" id="KW-1185">Reference proteome</keyword>
<dbReference type="Gene3D" id="3.40.30.10">
    <property type="entry name" value="Glutaredoxin"/>
    <property type="match status" value="1"/>
</dbReference>
<comment type="similarity">
    <text evidence="1">Belongs to the GST superfamily.</text>
</comment>
<dbReference type="CDD" id="cd00570">
    <property type="entry name" value="GST_N_family"/>
    <property type="match status" value="1"/>
</dbReference>
<sequence>MAQNMFLYWGSGSTPCWRAMIVLEEKQLSGYGQKLVSFSAKEHKSEEIMKINPRGQVPTFKHGDIVLNESMGICHYLESQFKNQGTKLIPDNAEKQALVLQRMYEVENIIDKANRKIMYYIWYNKESLDENLLTERRQALGTELKIWEEFLTNKKYITGDEFTMADAFFFPQIAILVRGSLSFENRPNLKRYYEELSQRPSIMASWPPHFKDTPPTEMFTKI</sequence>
<dbReference type="PROSITE" id="PS50404">
    <property type="entry name" value="GST_NTER"/>
    <property type="match status" value="1"/>
</dbReference>
<dbReference type="InterPro" id="IPR040079">
    <property type="entry name" value="Glutathione_S-Trfase"/>
</dbReference>
<dbReference type="GO" id="GO:0006749">
    <property type="term" value="P:glutathione metabolic process"/>
    <property type="evidence" value="ECO:0007669"/>
    <property type="project" value="TreeGrafter"/>
</dbReference>
<dbReference type="GeneID" id="136821587"/>
<dbReference type="Gene3D" id="1.20.1050.10">
    <property type="match status" value="1"/>
</dbReference>
<dbReference type="InterPro" id="IPR004046">
    <property type="entry name" value="GST_C"/>
</dbReference>
<evidence type="ECO:0008006" key="6">
    <source>
        <dbReference type="Google" id="ProtNLM"/>
    </source>
</evidence>